<sequence>MDGGDDWQPGGAFKKGAHEIAPGAVAVDDIIAVFGNHILQSPENPKDIPVLKDQRGYPQLRGFLGEGAMGKADQRHVNGAAQP</sequence>
<comment type="caution">
    <text evidence="2">The sequence shown here is derived from an EMBL/GenBank/DDBJ whole genome shotgun (WGS) entry which is preliminary data.</text>
</comment>
<organism evidence="2">
    <name type="scientific">bioreactor metagenome</name>
    <dbReference type="NCBI Taxonomy" id="1076179"/>
    <lineage>
        <taxon>unclassified sequences</taxon>
        <taxon>metagenomes</taxon>
        <taxon>ecological metagenomes</taxon>
    </lineage>
</organism>
<feature type="region of interest" description="Disordered" evidence="1">
    <location>
        <begin position="62"/>
        <end position="83"/>
    </location>
</feature>
<proteinExistence type="predicted"/>
<reference evidence="2" key="1">
    <citation type="submission" date="2019-08" db="EMBL/GenBank/DDBJ databases">
        <authorList>
            <person name="Kucharzyk K."/>
            <person name="Murdoch R.W."/>
            <person name="Higgins S."/>
            <person name="Loffler F."/>
        </authorList>
    </citation>
    <scope>NUCLEOTIDE SEQUENCE</scope>
</reference>
<name>A0A645IEK7_9ZZZZ</name>
<gene>
    <name evidence="2" type="ORF">SDC9_197319</name>
</gene>
<accession>A0A645IEK7</accession>
<protein>
    <submittedName>
        <fullName evidence="2">Uncharacterized protein</fullName>
    </submittedName>
</protein>
<evidence type="ECO:0000256" key="1">
    <source>
        <dbReference type="SAM" id="MobiDB-lite"/>
    </source>
</evidence>
<evidence type="ECO:0000313" key="2">
    <source>
        <dbReference type="EMBL" id="MPN49697.1"/>
    </source>
</evidence>
<dbReference type="EMBL" id="VSSQ01113180">
    <property type="protein sequence ID" value="MPN49697.1"/>
    <property type="molecule type" value="Genomic_DNA"/>
</dbReference>
<dbReference type="AlphaFoldDB" id="A0A645IEK7"/>